<evidence type="ECO:0000256" key="2">
    <source>
        <dbReference type="ARBA" id="ARBA00007758"/>
    </source>
</evidence>
<keyword evidence="3" id="KW-0201">Cytochrome c-type biogenesis</keyword>
<gene>
    <name evidence="7" type="ORF">GCM10023332_16010</name>
</gene>
<dbReference type="PROSITE" id="PS51352">
    <property type="entry name" value="THIOREDOXIN_2"/>
    <property type="match status" value="1"/>
</dbReference>
<dbReference type="SUPFAM" id="SSF52833">
    <property type="entry name" value="Thioredoxin-like"/>
    <property type="match status" value="1"/>
</dbReference>
<accession>A0ABP9E1J0</accession>
<keyword evidence="5" id="KW-0676">Redox-active center</keyword>
<sequence>MRPGRWLPLLAFAALVALLSAGVWLSGRGDRDALPSPLIGKAAPAWSLPLLHEPDRRLSSEDLRGAPYVLNVWGSWCPECRTEHPVLTRFAETKRVRVVGYDWKDERADALRWLEQFGNPYWAVVADIEGRTAIDWGVYGAPETFLVDGNGIVRWKHVGPMDDDDIERGLLPALESLERPR</sequence>
<dbReference type="InterPro" id="IPR013766">
    <property type="entry name" value="Thioredoxin_domain"/>
</dbReference>
<feature type="domain" description="Thioredoxin" evidence="6">
    <location>
        <begin position="37"/>
        <end position="176"/>
    </location>
</feature>
<evidence type="ECO:0000256" key="3">
    <source>
        <dbReference type="ARBA" id="ARBA00022748"/>
    </source>
</evidence>
<dbReference type="CDD" id="cd03010">
    <property type="entry name" value="TlpA_like_DsbE"/>
    <property type="match status" value="1"/>
</dbReference>
<comment type="caution">
    <text evidence="7">The sequence shown here is derived from an EMBL/GenBank/DDBJ whole genome shotgun (WGS) entry which is preliminary data.</text>
</comment>
<dbReference type="InterPro" id="IPR013740">
    <property type="entry name" value="Redoxin"/>
</dbReference>
<reference evidence="8" key="1">
    <citation type="journal article" date="2019" name="Int. J. Syst. Evol. Microbiol.">
        <title>The Global Catalogue of Microorganisms (GCM) 10K type strain sequencing project: providing services to taxonomists for standard genome sequencing and annotation.</title>
        <authorList>
            <consortium name="The Broad Institute Genomics Platform"/>
            <consortium name="The Broad Institute Genome Sequencing Center for Infectious Disease"/>
            <person name="Wu L."/>
            <person name="Ma J."/>
        </authorList>
    </citation>
    <scope>NUCLEOTIDE SEQUENCE [LARGE SCALE GENOMIC DNA]</scope>
    <source>
        <strain evidence="8">JCM 18392</strain>
    </source>
</reference>
<dbReference type="EMBL" id="BAABJY010000002">
    <property type="protein sequence ID" value="GAA4864660.1"/>
    <property type="molecule type" value="Genomic_DNA"/>
</dbReference>
<keyword evidence="8" id="KW-1185">Reference proteome</keyword>
<protein>
    <submittedName>
        <fullName evidence="7">DsbE family thiol:disulfide interchange protein</fullName>
    </submittedName>
</protein>
<proteinExistence type="inferred from homology"/>
<evidence type="ECO:0000313" key="8">
    <source>
        <dbReference type="Proteomes" id="UP001501323"/>
    </source>
</evidence>
<organism evidence="7 8">
    <name type="scientific">Luteimonas vadosa</name>
    <dbReference type="NCBI Taxonomy" id="1165507"/>
    <lineage>
        <taxon>Bacteria</taxon>
        <taxon>Pseudomonadati</taxon>
        <taxon>Pseudomonadota</taxon>
        <taxon>Gammaproteobacteria</taxon>
        <taxon>Lysobacterales</taxon>
        <taxon>Lysobacteraceae</taxon>
        <taxon>Luteimonas</taxon>
    </lineage>
</organism>
<dbReference type="PANTHER" id="PTHR42852">
    <property type="entry name" value="THIOL:DISULFIDE INTERCHANGE PROTEIN DSBE"/>
    <property type="match status" value="1"/>
</dbReference>
<evidence type="ECO:0000256" key="4">
    <source>
        <dbReference type="ARBA" id="ARBA00023157"/>
    </source>
</evidence>
<dbReference type="InterPro" id="IPR004799">
    <property type="entry name" value="Periplasmic_diS_OxRdtase_DsbE"/>
</dbReference>
<dbReference type="Gene3D" id="3.40.30.10">
    <property type="entry name" value="Glutaredoxin"/>
    <property type="match status" value="1"/>
</dbReference>
<comment type="subcellular location">
    <subcellularLocation>
        <location evidence="1">Cell inner membrane</location>
        <topology evidence="1">Single-pass membrane protein</topology>
        <orientation evidence="1">Periplasmic side</orientation>
    </subcellularLocation>
</comment>
<keyword evidence="4" id="KW-1015">Disulfide bond</keyword>
<dbReference type="InterPro" id="IPR036249">
    <property type="entry name" value="Thioredoxin-like_sf"/>
</dbReference>
<dbReference type="RefSeq" id="WP_345294981.1">
    <property type="nucleotide sequence ID" value="NZ_BAABJY010000002.1"/>
</dbReference>
<dbReference type="PANTHER" id="PTHR42852:SF6">
    <property type="entry name" value="THIOL:DISULFIDE INTERCHANGE PROTEIN DSBE"/>
    <property type="match status" value="1"/>
</dbReference>
<dbReference type="InterPro" id="IPR050553">
    <property type="entry name" value="Thioredoxin_ResA/DsbE_sf"/>
</dbReference>
<dbReference type="Pfam" id="PF08534">
    <property type="entry name" value="Redoxin"/>
    <property type="match status" value="1"/>
</dbReference>
<comment type="similarity">
    <text evidence="2">Belongs to the thioredoxin family. DsbE subfamily.</text>
</comment>
<dbReference type="Proteomes" id="UP001501323">
    <property type="component" value="Unassembled WGS sequence"/>
</dbReference>
<dbReference type="NCBIfam" id="TIGR00385">
    <property type="entry name" value="dsbE"/>
    <property type="match status" value="1"/>
</dbReference>
<evidence type="ECO:0000256" key="5">
    <source>
        <dbReference type="ARBA" id="ARBA00023284"/>
    </source>
</evidence>
<name>A0ABP9E1J0_9GAMM</name>
<evidence type="ECO:0000259" key="6">
    <source>
        <dbReference type="PROSITE" id="PS51352"/>
    </source>
</evidence>
<evidence type="ECO:0000313" key="7">
    <source>
        <dbReference type="EMBL" id="GAA4864660.1"/>
    </source>
</evidence>
<evidence type="ECO:0000256" key="1">
    <source>
        <dbReference type="ARBA" id="ARBA00004383"/>
    </source>
</evidence>